<dbReference type="EMBL" id="VBOT01000053">
    <property type="protein sequence ID" value="TMQ51822.1"/>
    <property type="molecule type" value="Genomic_DNA"/>
</dbReference>
<accession>A0A538SKE1</accession>
<keyword evidence="5" id="KW-0802">TPR repeat</keyword>
<dbReference type="InterPro" id="IPR011990">
    <property type="entry name" value="TPR-like_helical_dom_sf"/>
</dbReference>
<dbReference type="AlphaFoldDB" id="A0A538SKE1"/>
<keyword evidence="2 6" id="KW-0547">Nucleotide-binding</keyword>
<dbReference type="PANTHER" id="PTHR43289:SF6">
    <property type="entry name" value="SERINE_THREONINE-PROTEIN KINASE NEKL-3"/>
    <property type="match status" value="1"/>
</dbReference>
<dbReference type="PROSITE" id="PS50005">
    <property type="entry name" value="TPR"/>
    <property type="match status" value="1"/>
</dbReference>
<dbReference type="CDD" id="cd14014">
    <property type="entry name" value="STKc_PknB_like"/>
    <property type="match status" value="1"/>
</dbReference>
<dbReference type="Pfam" id="PF13181">
    <property type="entry name" value="TPR_8"/>
    <property type="match status" value="1"/>
</dbReference>
<dbReference type="InterPro" id="IPR000719">
    <property type="entry name" value="Prot_kinase_dom"/>
</dbReference>
<dbReference type="SMART" id="SM00028">
    <property type="entry name" value="TPR"/>
    <property type="match status" value="3"/>
</dbReference>
<keyword evidence="3" id="KW-0418">Kinase</keyword>
<dbReference type="InterPro" id="IPR019734">
    <property type="entry name" value="TPR_rpt"/>
</dbReference>
<organism evidence="8 9">
    <name type="scientific">Eiseniibacteriota bacterium</name>
    <dbReference type="NCBI Taxonomy" id="2212470"/>
    <lineage>
        <taxon>Bacteria</taxon>
        <taxon>Candidatus Eiseniibacteriota</taxon>
    </lineage>
</organism>
<evidence type="ECO:0000259" key="7">
    <source>
        <dbReference type="PROSITE" id="PS50011"/>
    </source>
</evidence>
<dbReference type="Gene3D" id="3.30.200.20">
    <property type="entry name" value="Phosphorylase Kinase, domain 1"/>
    <property type="match status" value="1"/>
</dbReference>
<gene>
    <name evidence="8" type="ORF">E6K73_04825</name>
</gene>
<evidence type="ECO:0000256" key="4">
    <source>
        <dbReference type="ARBA" id="ARBA00022840"/>
    </source>
</evidence>
<feature type="repeat" description="TPR" evidence="5">
    <location>
        <begin position="541"/>
        <end position="574"/>
    </location>
</feature>
<dbReference type="GO" id="GO:0005524">
    <property type="term" value="F:ATP binding"/>
    <property type="evidence" value="ECO:0007669"/>
    <property type="project" value="UniProtKB-UniRule"/>
</dbReference>
<dbReference type="PROSITE" id="PS00107">
    <property type="entry name" value="PROTEIN_KINASE_ATP"/>
    <property type="match status" value="1"/>
</dbReference>
<dbReference type="Pfam" id="PF00069">
    <property type="entry name" value="Pkinase"/>
    <property type="match status" value="1"/>
</dbReference>
<evidence type="ECO:0000256" key="1">
    <source>
        <dbReference type="ARBA" id="ARBA00022679"/>
    </source>
</evidence>
<dbReference type="Proteomes" id="UP000320184">
    <property type="component" value="Unassembled WGS sequence"/>
</dbReference>
<dbReference type="PANTHER" id="PTHR43289">
    <property type="entry name" value="MITOGEN-ACTIVATED PROTEIN KINASE KINASE KINASE 20-RELATED"/>
    <property type="match status" value="1"/>
</dbReference>
<comment type="caution">
    <text evidence="8">The sequence shown here is derived from an EMBL/GenBank/DDBJ whole genome shotgun (WGS) entry which is preliminary data.</text>
</comment>
<evidence type="ECO:0000256" key="5">
    <source>
        <dbReference type="PROSITE-ProRule" id="PRU00339"/>
    </source>
</evidence>
<keyword evidence="4 6" id="KW-0067">ATP-binding</keyword>
<evidence type="ECO:0000256" key="3">
    <source>
        <dbReference type="ARBA" id="ARBA00022777"/>
    </source>
</evidence>
<proteinExistence type="predicted"/>
<evidence type="ECO:0000256" key="6">
    <source>
        <dbReference type="PROSITE-ProRule" id="PRU10141"/>
    </source>
</evidence>
<dbReference type="Gene3D" id="3.40.50.10070">
    <property type="entry name" value="TolB, N-terminal domain"/>
    <property type="match status" value="1"/>
</dbReference>
<evidence type="ECO:0000313" key="9">
    <source>
        <dbReference type="Proteomes" id="UP000320184"/>
    </source>
</evidence>
<dbReference type="GO" id="GO:0004674">
    <property type="term" value="F:protein serine/threonine kinase activity"/>
    <property type="evidence" value="ECO:0007669"/>
    <property type="project" value="TreeGrafter"/>
</dbReference>
<dbReference type="Gene3D" id="1.10.510.10">
    <property type="entry name" value="Transferase(Phosphotransferase) domain 1"/>
    <property type="match status" value="1"/>
</dbReference>
<dbReference type="PROSITE" id="PS00108">
    <property type="entry name" value="PROTEIN_KINASE_ST"/>
    <property type="match status" value="1"/>
</dbReference>
<evidence type="ECO:0000256" key="2">
    <source>
        <dbReference type="ARBA" id="ARBA00022741"/>
    </source>
</evidence>
<keyword evidence="1" id="KW-0808">Transferase</keyword>
<dbReference type="SUPFAM" id="SSF48452">
    <property type="entry name" value="TPR-like"/>
    <property type="match status" value="1"/>
</dbReference>
<reference evidence="8 9" key="1">
    <citation type="journal article" date="2019" name="Nat. Microbiol.">
        <title>Mediterranean grassland soil C-N compound turnover is dependent on rainfall and depth, and is mediated by genomically divergent microorganisms.</title>
        <authorList>
            <person name="Diamond S."/>
            <person name="Andeer P.F."/>
            <person name="Li Z."/>
            <person name="Crits-Christoph A."/>
            <person name="Burstein D."/>
            <person name="Anantharaman K."/>
            <person name="Lane K.R."/>
            <person name="Thomas B.C."/>
            <person name="Pan C."/>
            <person name="Northen T.R."/>
            <person name="Banfield J.F."/>
        </authorList>
    </citation>
    <scope>NUCLEOTIDE SEQUENCE [LARGE SCALE GENOMIC DNA]</scope>
    <source>
        <strain evidence="8">WS_3</strain>
    </source>
</reference>
<dbReference type="Gene3D" id="1.25.40.10">
    <property type="entry name" value="Tetratricopeptide repeat domain"/>
    <property type="match status" value="2"/>
</dbReference>
<evidence type="ECO:0000313" key="8">
    <source>
        <dbReference type="EMBL" id="TMQ51822.1"/>
    </source>
</evidence>
<dbReference type="InterPro" id="IPR017441">
    <property type="entry name" value="Protein_kinase_ATP_BS"/>
</dbReference>
<dbReference type="InterPro" id="IPR011009">
    <property type="entry name" value="Kinase-like_dom_sf"/>
</dbReference>
<feature type="binding site" evidence="6">
    <location>
        <position position="40"/>
    </location>
    <ligand>
        <name>ATP</name>
        <dbReference type="ChEBI" id="CHEBI:30616"/>
    </ligand>
</feature>
<feature type="domain" description="Protein kinase" evidence="7">
    <location>
        <begin position="11"/>
        <end position="272"/>
    </location>
</feature>
<dbReference type="SUPFAM" id="SSF56112">
    <property type="entry name" value="Protein kinase-like (PK-like)"/>
    <property type="match status" value="1"/>
</dbReference>
<sequence>MDLAGRLLAQYRLVEKLGEGGMGAVFRAEDTRLGRQVALKLLSAPSLADPRARERLLAEARAVAALEHPHICLLYEFGEAAGQPFLAMQLVEGETLRQALRQGPLSEARTRAIVAAVASALGAAHGRGLLHRDVKSENVLLGRDGGIKLSDFGIARHAGGQNLTAAHTLVGSPAYAAPEIVAGAEPSAASDQFSLAVVAYECLTGALPFAGESLAAVLYAITNLEPESPSRRRPGLDRAWDEALRQALAKDPQRRFPSVSEFAKALPAEPAPPASAKKPKTEPPSLAVLYFENLSNDPDSEYFCAGITEDILTDLSKISGLRVASRNAVARFKGQAVDIPRAAVELGVGTVLEGSVRRAGNRVRISAQLINARDGFHVWAERYDRTLDDVFAVQEDIARAIAAALRGALTPQEAAELHRDRPAAATAYDLYLKGRGHYRQYTHEENLRALECFDQAVALDPTYALAWAGIADACGQMHDKAYDMDPQWIERGAAAARRAIELGPRIPEGHKAHALIEVVRGNREEAMRALRQALAVDPRFTPALSNLGLSLELEGDLAGAERCIRRAIELDPADAYLGFMLAVTLSESRRFEECIQETHRFQSLGTGSFHQTAAHWERVHALACLGDLDAARRELEEARKAGLGALDCEAIETFLVAVAGEAGRTRDGVRRLSGRIGGFIGPWFLVAAAAAVGDAAGAVRLLAGAEEAGIEWARIHAVLRVRPWVERIHDSAEFRAWIGERGQRIVWPLEAPPLTAEQRARFTDYSEASGLPQGDGIP</sequence>
<name>A0A538SKE1_UNCEI</name>
<dbReference type="SMART" id="SM00220">
    <property type="entry name" value="S_TKc"/>
    <property type="match status" value="1"/>
</dbReference>
<dbReference type="PROSITE" id="PS50011">
    <property type="entry name" value="PROTEIN_KINASE_DOM"/>
    <property type="match status" value="1"/>
</dbReference>
<dbReference type="InterPro" id="IPR008271">
    <property type="entry name" value="Ser/Thr_kinase_AS"/>
</dbReference>
<protein>
    <recommendedName>
        <fullName evidence="7">Protein kinase domain-containing protein</fullName>
    </recommendedName>
</protein>